<accession>A0A2Z7BNM9</accession>
<evidence type="ECO:0000313" key="3">
    <source>
        <dbReference type="Proteomes" id="UP000250235"/>
    </source>
</evidence>
<dbReference type="Proteomes" id="UP000250235">
    <property type="component" value="Unassembled WGS sequence"/>
</dbReference>
<feature type="region of interest" description="Disordered" evidence="1">
    <location>
        <begin position="44"/>
        <end position="71"/>
    </location>
</feature>
<evidence type="ECO:0000313" key="2">
    <source>
        <dbReference type="EMBL" id="KZV36223.1"/>
    </source>
</evidence>
<reference evidence="2 3" key="1">
    <citation type="journal article" date="2015" name="Proc. Natl. Acad. Sci. U.S.A.">
        <title>The resurrection genome of Boea hygrometrica: A blueprint for survival of dehydration.</title>
        <authorList>
            <person name="Xiao L."/>
            <person name="Yang G."/>
            <person name="Zhang L."/>
            <person name="Yang X."/>
            <person name="Zhao S."/>
            <person name="Ji Z."/>
            <person name="Zhou Q."/>
            <person name="Hu M."/>
            <person name="Wang Y."/>
            <person name="Chen M."/>
            <person name="Xu Y."/>
            <person name="Jin H."/>
            <person name="Xiao X."/>
            <person name="Hu G."/>
            <person name="Bao F."/>
            <person name="Hu Y."/>
            <person name="Wan P."/>
            <person name="Li L."/>
            <person name="Deng X."/>
            <person name="Kuang T."/>
            <person name="Xiang C."/>
            <person name="Zhu J.K."/>
            <person name="Oliver M.J."/>
            <person name="He Y."/>
        </authorList>
    </citation>
    <scope>NUCLEOTIDE SEQUENCE [LARGE SCALE GENOMIC DNA]</scope>
    <source>
        <strain evidence="3">cv. XS01</strain>
    </source>
</reference>
<evidence type="ECO:0000256" key="1">
    <source>
        <dbReference type="SAM" id="MobiDB-lite"/>
    </source>
</evidence>
<sequence length="71" mass="7414">MVTSGQEMFQQKLTVTLGARGVPARGDGHLGSRDIPARGECHLGARGVPARGEGHIEARGVLTGEGHQVSR</sequence>
<keyword evidence="3" id="KW-1185">Reference proteome</keyword>
<proteinExistence type="predicted"/>
<name>A0A2Z7BNM9_9LAMI</name>
<dbReference type="EMBL" id="KV003914">
    <property type="protein sequence ID" value="KZV36223.1"/>
    <property type="molecule type" value="Genomic_DNA"/>
</dbReference>
<dbReference type="AlphaFoldDB" id="A0A2Z7BNM9"/>
<organism evidence="2 3">
    <name type="scientific">Dorcoceras hygrometricum</name>
    <dbReference type="NCBI Taxonomy" id="472368"/>
    <lineage>
        <taxon>Eukaryota</taxon>
        <taxon>Viridiplantae</taxon>
        <taxon>Streptophyta</taxon>
        <taxon>Embryophyta</taxon>
        <taxon>Tracheophyta</taxon>
        <taxon>Spermatophyta</taxon>
        <taxon>Magnoliopsida</taxon>
        <taxon>eudicotyledons</taxon>
        <taxon>Gunneridae</taxon>
        <taxon>Pentapetalae</taxon>
        <taxon>asterids</taxon>
        <taxon>lamiids</taxon>
        <taxon>Lamiales</taxon>
        <taxon>Gesneriaceae</taxon>
        <taxon>Didymocarpoideae</taxon>
        <taxon>Trichosporeae</taxon>
        <taxon>Loxocarpinae</taxon>
        <taxon>Dorcoceras</taxon>
    </lineage>
</organism>
<protein>
    <submittedName>
        <fullName evidence="2">Uncharacterized protein</fullName>
    </submittedName>
</protein>
<gene>
    <name evidence="2" type="ORF">F511_14241</name>
</gene>